<evidence type="ECO:0000256" key="2">
    <source>
        <dbReference type="ARBA" id="ARBA00007203"/>
    </source>
</evidence>
<feature type="domain" description="Pre-mRNA-splicing factor SLU7" evidence="9">
    <location>
        <begin position="121"/>
        <end position="355"/>
    </location>
</feature>
<feature type="region of interest" description="Disordered" evidence="8">
    <location>
        <begin position="253"/>
        <end position="291"/>
    </location>
</feature>
<comment type="subcellular location">
    <subcellularLocation>
        <location evidence="1 7">Nucleus</location>
    </subcellularLocation>
</comment>
<proteinExistence type="inferred from homology"/>
<dbReference type="PANTHER" id="PTHR12942:SF2">
    <property type="entry name" value="PRE-MRNA-SPLICING FACTOR SLU7"/>
    <property type="match status" value="1"/>
</dbReference>
<feature type="compositionally biased region" description="Basic and acidic residues" evidence="8">
    <location>
        <begin position="168"/>
        <end position="178"/>
    </location>
</feature>
<evidence type="ECO:0000256" key="1">
    <source>
        <dbReference type="ARBA" id="ARBA00004123"/>
    </source>
</evidence>
<feature type="compositionally biased region" description="Basic and acidic residues" evidence="8">
    <location>
        <begin position="412"/>
        <end position="430"/>
    </location>
</feature>
<protein>
    <recommendedName>
        <fullName evidence="7">Pre-mRNA-splicing factor SLU7</fullName>
    </recommendedName>
</protein>
<evidence type="ECO:0000256" key="3">
    <source>
        <dbReference type="ARBA" id="ARBA00022664"/>
    </source>
</evidence>
<dbReference type="InterPro" id="IPR039974">
    <property type="entry name" value="Splicing_factor_SLU7"/>
</dbReference>
<feature type="region of interest" description="Disordered" evidence="8">
    <location>
        <begin position="53"/>
        <end position="76"/>
    </location>
</feature>
<evidence type="ECO:0000259" key="9">
    <source>
        <dbReference type="Pfam" id="PF11708"/>
    </source>
</evidence>
<comment type="caution">
    <text evidence="10">The sequence shown here is derived from an EMBL/GenBank/DDBJ whole genome shotgun (WGS) entry which is preliminary data.</text>
</comment>
<feature type="region of interest" description="Disordered" evidence="8">
    <location>
        <begin position="155"/>
        <end position="185"/>
    </location>
</feature>
<dbReference type="PANTHER" id="PTHR12942">
    <property type="entry name" value="STEP II SPLICING FACTOR SLU7"/>
    <property type="match status" value="1"/>
</dbReference>
<dbReference type="AlphaFoldDB" id="A0A8H4CEL0"/>
<keyword evidence="11" id="KW-1185">Reference proteome</keyword>
<comment type="subunit">
    <text evidence="7">Associated with the spliceosome.</text>
</comment>
<dbReference type="InterPro" id="IPR021715">
    <property type="entry name" value="Slu7_dom"/>
</dbReference>
<keyword evidence="5 7" id="KW-0508">mRNA splicing</keyword>
<keyword evidence="4 7" id="KW-0747">Spliceosome</keyword>
<evidence type="ECO:0000313" key="11">
    <source>
        <dbReference type="Proteomes" id="UP000613401"/>
    </source>
</evidence>
<feature type="compositionally biased region" description="Basic and acidic residues" evidence="8">
    <location>
        <begin position="53"/>
        <end position="67"/>
    </location>
</feature>
<dbReference type="RefSeq" id="XP_045261431.1">
    <property type="nucleotide sequence ID" value="XM_045412396.1"/>
</dbReference>
<comment type="function">
    <text evidence="7">Involved in pre-mRNA splicing.</text>
</comment>
<gene>
    <name evidence="10" type="ORF">GCG54_00012520</name>
</gene>
<reference evidence="10" key="2">
    <citation type="submission" date="2020-03" db="EMBL/GenBank/DDBJ databases">
        <authorList>
            <person name="Fu F.-F."/>
            <person name="Chen J."/>
        </authorList>
    </citation>
    <scope>NUCLEOTIDE SEQUENCE</scope>
    <source>
        <strain evidence="10">Lc1</strain>
    </source>
</reference>
<evidence type="ECO:0000313" key="10">
    <source>
        <dbReference type="EMBL" id="KAF3802272.1"/>
    </source>
</evidence>
<dbReference type="Proteomes" id="UP000613401">
    <property type="component" value="Unassembled WGS sequence"/>
</dbReference>
<dbReference type="GO" id="GO:0030628">
    <property type="term" value="F:pre-mRNA 3'-splice site binding"/>
    <property type="evidence" value="ECO:0007669"/>
    <property type="project" value="UniProtKB-UniRule"/>
</dbReference>
<dbReference type="GeneID" id="69019639"/>
<dbReference type="EMBL" id="WVTB01000065">
    <property type="protein sequence ID" value="KAF3802272.1"/>
    <property type="molecule type" value="Genomic_DNA"/>
</dbReference>
<comment type="similarity">
    <text evidence="2 7">Belongs to the SLU7 family.</text>
</comment>
<evidence type="ECO:0000256" key="6">
    <source>
        <dbReference type="ARBA" id="ARBA00023242"/>
    </source>
</evidence>
<evidence type="ECO:0000256" key="8">
    <source>
        <dbReference type="SAM" id="MobiDB-lite"/>
    </source>
</evidence>
<keyword evidence="3 7" id="KW-0507">mRNA processing</keyword>
<dbReference type="GO" id="GO:0005681">
    <property type="term" value="C:spliceosomal complex"/>
    <property type="evidence" value="ECO:0007669"/>
    <property type="project" value="UniProtKB-UniRule"/>
</dbReference>
<feature type="region of interest" description="Disordered" evidence="8">
    <location>
        <begin position="1"/>
        <end position="23"/>
    </location>
</feature>
<feature type="compositionally biased region" description="Polar residues" evidence="8">
    <location>
        <begin position="259"/>
        <end position="268"/>
    </location>
</feature>
<organism evidence="10 11">
    <name type="scientific">Colletotrichum gloeosporioides</name>
    <name type="common">Anthracnose fungus</name>
    <name type="synonym">Glomerella cingulata</name>
    <dbReference type="NCBI Taxonomy" id="474922"/>
    <lineage>
        <taxon>Eukaryota</taxon>
        <taxon>Fungi</taxon>
        <taxon>Dikarya</taxon>
        <taxon>Ascomycota</taxon>
        <taxon>Pezizomycotina</taxon>
        <taxon>Sordariomycetes</taxon>
        <taxon>Hypocreomycetidae</taxon>
        <taxon>Glomerellales</taxon>
        <taxon>Glomerellaceae</taxon>
        <taxon>Colletotrichum</taxon>
        <taxon>Colletotrichum gloeosporioides species complex</taxon>
    </lineage>
</organism>
<dbReference type="Pfam" id="PF11708">
    <property type="entry name" value="Slu7"/>
    <property type="match status" value="1"/>
</dbReference>
<keyword evidence="6 7" id="KW-0539">Nucleus</keyword>
<sequence>MPPPPPPRKPDPKASGAASKEENIYIPSFISKRPFYAGEEGDQTDYLEHQRLQNKKNDQSKWYDRGRKAGPAATKYRKGACENCGAMTHKAKDCLSRPRAKGAKWTGKDIQADEVIQDVNLGWDAKRDRWNGYDPKEYRNVVEEFNEMEALRKKALKKGDAEDEDDGDKYAEENDMSKHQSTATRQLRIREDTAKYLVNLDLDSAKYDPKTRSLVDGGATADKAANLFAEEGFMRGSGDANEFEKAQKYAWEAQEKSGDTTQHLQANPTAGEFYRKKEKEEAEKKRAEREKKLKDMYGDTSQYTMPEEMKNLITESEQYVEYDESGLIKGAPKVIAKSKYPEDVYIHNHTSIWGSWWSNFQWGYACCHSVVKNSYCTGEEGKQAWEASERQRTGLALAPQEEAPEAPEAPNEEEKQEIPPEKVAKKRTVEEMMGGVSEAEMEEYRRKRTAANDPMAKFLGKDELV</sequence>
<name>A0A8H4CEL0_COLGL</name>
<feature type="compositionally biased region" description="Acidic residues" evidence="8">
    <location>
        <begin position="402"/>
        <end position="411"/>
    </location>
</feature>
<reference evidence="10" key="1">
    <citation type="journal article" date="2020" name="Phytopathology">
        <title>Genome sequence and comparative analysis of Colletotrichum gloeosporioides isolated from Liriodendron leaves.</title>
        <authorList>
            <person name="Fu F.F."/>
            <person name="Hao Z."/>
            <person name="Wang P."/>
            <person name="Lu Y."/>
            <person name="Xue L.J."/>
            <person name="Wei G."/>
            <person name="Tian Y."/>
            <person name="Baishi H."/>
            <person name="Xu H."/>
            <person name="Shi J."/>
            <person name="Cheng T."/>
            <person name="Wang G."/>
            <person name="Yi Y."/>
            <person name="Chen J."/>
        </authorList>
    </citation>
    <scope>NUCLEOTIDE SEQUENCE</scope>
    <source>
        <strain evidence="10">Lc1</strain>
    </source>
</reference>
<dbReference type="GO" id="GO:0000398">
    <property type="term" value="P:mRNA splicing, via spliceosome"/>
    <property type="evidence" value="ECO:0007669"/>
    <property type="project" value="UniProtKB-UniRule"/>
</dbReference>
<evidence type="ECO:0000256" key="4">
    <source>
        <dbReference type="ARBA" id="ARBA00022728"/>
    </source>
</evidence>
<feature type="compositionally biased region" description="Basic and acidic residues" evidence="8">
    <location>
        <begin position="273"/>
        <end position="291"/>
    </location>
</feature>
<feature type="region of interest" description="Disordered" evidence="8">
    <location>
        <begin position="387"/>
        <end position="465"/>
    </location>
</feature>
<accession>A0A8H4CEL0</accession>
<evidence type="ECO:0000256" key="5">
    <source>
        <dbReference type="ARBA" id="ARBA00023187"/>
    </source>
</evidence>
<evidence type="ECO:0000256" key="7">
    <source>
        <dbReference type="RuleBase" id="RU367071"/>
    </source>
</evidence>